<reference evidence="3" key="1">
    <citation type="submission" date="2017-06" db="EMBL/GenBank/DDBJ databases">
        <title>Genome analysis of Fimbriiglobus ruber SP5, the first member of the order Planctomycetales with confirmed chitinolytic capability.</title>
        <authorList>
            <person name="Ravin N.V."/>
            <person name="Rakitin A.L."/>
            <person name="Ivanova A.A."/>
            <person name="Beletsky A.V."/>
            <person name="Kulichevskaya I.S."/>
            <person name="Mardanov A.V."/>
            <person name="Dedysh S.N."/>
        </authorList>
    </citation>
    <scope>NUCLEOTIDE SEQUENCE [LARGE SCALE GENOMIC DNA]</scope>
    <source>
        <strain evidence="3">SP5</strain>
    </source>
</reference>
<proteinExistence type="predicted"/>
<evidence type="ECO:0000313" key="2">
    <source>
        <dbReference type="EMBL" id="OWK44003.1"/>
    </source>
</evidence>
<name>A0A225DSG0_9BACT</name>
<accession>A0A225DSG0</accession>
<dbReference type="AlphaFoldDB" id="A0A225DSG0"/>
<dbReference type="Proteomes" id="UP000214646">
    <property type="component" value="Unassembled WGS sequence"/>
</dbReference>
<sequence length="94" mass="9874">MNCAGFPVATRRTAGIAFENSAPPAAGKERLPPSPPAPGVVERGFPGGRTRAIPPPRNVSKPKSVFLSLPPRSSPVCPDFLTGIRISGLRTQPF</sequence>
<gene>
    <name evidence="2" type="ORF">FRUB_03602</name>
</gene>
<feature type="region of interest" description="Disordered" evidence="1">
    <location>
        <begin position="14"/>
        <end position="65"/>
    </location>
</feature>
<keyword evidence="3" id="KW-1185">Reference proteome</keyword>
<dbReference type="EMBL" id="NIDE01000004">
    <property type="protein sequence ID" value="OWK44003.1"/>
    <property type="molecule type" value="Genomic_DNA"/>
</dbReference>
<comment type="caution">
    <text evidence="2">The sequence shown here is derived from an EMBL/GenBank/DDBJ whole genome shotgun (WGS) entry which is preliminary data.</text>
</comment>
<protein>
    <submittedName>
        <fullName evidence="2">Uncharacterized protein</fullName>
    </submittedName>
</protein>
<evidence type="ECO:0000313" key="3">
    <source>
        <dbReference type="Proteomes" id="UP000214646"/>
    </source>
</evidence>
<organism evidence="2 3">
    <name type="scientific">Fimbriiglobus ruber</name>
    <dbReference type="NCBI Taxonomy" id="1908690"/>
    <lineage>
        <taxon>Bacteria</taxon>
        <taxon>Pseudomonadati</taxon>
        <taxon>Planctomycetota</taxon>
        <taxon>Planctomycetia</taxon>
        <taxon>Gemmatales</taxon>
        <taxon>Gemmataceae</taxon>
        <taxon>Fimbriiglobus</taxon>
    </lineage>
</organism>
<evidence type="ECO:0000256" key="1">
    <source>
        <dbReference type="SAM" id="MobiDB-lite"/>
    </source>
</evidence>